<dbReference type="Proteomes" id="UP000176511">
    <property type="component" value="Unassembled WGS sequence"/>
</dbReference>
<dbReference type="InterPro" id="IPR050570">
    <property type="entry name" value="Cell_wall_metabolism_enzyme"/>
</dbReference>
<sequence>MTVSQFGIQLWTEVAQAIFHSLLLFRIDTPAARPLFCIQPIDINPDDSLPKRSSRHIARIIIGIAGVSSLSLVVPPLLHGFAASEGVYPYLIATPIPPGDTAQTIPLLGSTYGGAPTPATYADGFLFSEADRSFAKTATISGEISVYVVREGDTLSQIAQMFDVSQNTILWANDIPRANLIKPGMVLNILPISGVRHTVKKGDTLASIAKNYKGDVDEILAYNQIDDGLTVGSVVVIPNGIVPETVVAKKSTSGVTSGGVVSAGLIHPLPNGRKTQGVHGYNGVDIAAPVGTTVRAAAAGKVIISASSGYNGGYGQYVVIKHANGSQTLYAHLSQNNVRVGASVSQGQSVGLVGNTGRSTGPHLHFEVRGAKNPF</sequence>
<dbReference type="Pfam" id="PF01551">
    <property type="entry name" value="Peptidase_M23"/>
    <property type="match status" value="1"/>
</dbReference>
<gene>
    <name evidence="2" type="ORF">A3C87_00825</name>
</gene>
<name>A0A1F6DKI3_9BACT</name>
<dbReference type="AlphaFoldDB" id="A0A1F6DKI3"/>
<dbReference type="Gene3D" id="3.10.350.10">
    <property type="entry name" value="LysM domain"/>
    <property type="match status" value="2"/>
</dbReference>
<dbReference type="EMBL" id="MFLE01000014">
    <property type="protein sequence ID" value="OGG61924.1"/>
    <property type="molecule type" value="Genomic_DNA"/>
</dbReference>
<feature type="domain" description="LysM" evidence="1">
    <location>
        <begin position="145"/>
        <end position="189"/>
    </location>
</feature>
<dbReference type="PROSITE" id="PS51782">
    <property type="entry name" value="LYSM"/>
    <property type="match status" value="2"/>
</dbReference>
<dbReference type="InterPro" id="IPR016047">
    <property type="entry name" value="M23ase_b-sheet_dom"/>
</dbReference>
<comment type="caution">
    <text evidence="2">The sequence shown here is derived from an EMBL/GenBank/DDBJ whole genome shotgun (WGS) entry which is preliminary data.</text>
</comment>
<dbReference type="PANTHER" id="PTHR21666:SF270">
    <property type="entry name" value="MUREIN HYDROLASE ACTIVATOR ENVC"/>
    <property type="match status" value="1"/>
</dbReference>
<dbReference type="SUPFAM" id="SSF51261">
    <property type="entry name" value="Duplicated hybrid motif"/>
    <property type="match status" value="1"/>
</dbReference>
<dbReference type="PANTHER" id="PTHR21666">
    <property type="entry name" value="PEPTIDASE-RELATED"/>
    <property type="match status" value="1"/>
</dbReference>
<organism evidence="2 3">
    <name type="scientific">Candidatus Kaiserbacteria bacterium RIFCSPHIGHO2_02_FULL_49_34</name>
    <dbReference type="NCBI Taxonomy" id="1798491"/>
    <lineage>
        <taxon>Bacteria</taxon>
        <taxon>Candidatus Kaiseribacteriota</taxon>
    </lineage>
</organism>
<dbReference type="InterPro" id="IPR036779">
    <property type="entry name" value="LysM_dom_sf"/>
</dbReference>
<proteinExistence type="predicted"/>
<protein>
    <recommendedName>
        <fullName evidence="1">LysM domain-containing protein</fullName>
    </recommendedName>
</protein>
<accession>A0A1F6DKI3</accession>
<feature type="domain" description="LysM" evidence="1">
    <location>
        <begin position="195"/>
        <end position="249"/>
    </location>
</feature>
<evidence type="ECO:0000313" key="2">
    <source>
        <dbReference type="EMBL" id="OGG61924.1"/>
    </source>
</evidence>
<reference evidence="2 3" key="1">
    <citation type="journal article" date="2016" name="Nat. Commun.">
        <title>Thousands of microbial genomes shed light on interconnected biogeochemical processes in an aquifer system.</title>
        <authorList>
            <person name="Anantharaman K."/>
            <person name="Brown C.T."/>
            <person name="Hug L.A."/>
            <person name="Sharon I."/>
            <person name="Castelle C.J."/>
            <person name="Probst A.J."/>
            <person name="Thomas B.C."/>
            <person name="Singh A."/>
            <person name="Wilkins M.J."/>
            <person name="Karaoz U."/>
            <person name="Brodie E.L."/>
            <person name="Williams K.H."/>
            <person name="Hubbard S.S."/>
            <person name="Banfield J.F."/>
        </authorList>
    </citation>
    <scope>NUCLEOTIDE SEQUENCE [LARGE SCALE GENOMIC DNA]</scope>
</reference>
<dbReference type="GO" id="GO:0004222">
    <property type="term" value="F:metalloendopeptidase activity"/>
    <property type="evidence" value="ECO:0007669"/>
    <property type="project" value="TreeGrafter"/>
</dbReference>
<evidence type="ECO:0000259" key="1">
    <source>
        <dbReference type="PROSITE" id="PS51782"/>
    </source>
</evidence>
<dbReference type="InterPro" id="IPR018392">
    <property type="entry name" value="LysM"/>
</dbReference>
<dbReference type="InterPro" id="IPR011055">
    <property type="entry name" value="Dup_hybrid_motif"/>
</dbReference>
<evidence type="ECO:0000313" key="3">
    <source>
        <dbReference type="Proteomes" id="UP000176511"/>
    </source>
</evidence>
<dbReference type="STRING" id="1798491.A3C87_00825"/>
<dbReference type="CDD" id="cd00118">
    <property type="entry name" value="LysM"/>
    <property type="match status" value="2"/>
</dbReference>
<dbReference type="Pfam" id="PF01476">
    <property type="entry name" value="LysM"/>
    <property type="match status" value="2"/>
</dbReference>
<dbReference type="SMART" id="SM00257">
    <property type="entry name" value="LysM"/>
    <property type="match status" value="2"/>
</dbReference>
<dbReference type="Gene3D" id="2.70.70.10">
    <property type="entry name" value="Glucose Permease (Domain IIA)"/>
    <property type="match status" value="1"/>
</dbReference>
<dbReference type="CDD" id="cd12797">
    <property type="entry name" value="M23_peptidase"/>
    <property type="match status" value="1"/>
</dbReference>